<dbReference type="AlphaFoldDB" id="A0A4D6LJV7"/>
<evidence type="ECO:0000256" key="5">
    <source>
        <dbReference type="ARBA" id="ARBA00022833"/>
    </source>
</evidence>
<evidence type="ECO:0000256" key="3">
    <source>
        <dbReference type="ARBA" id="ARBA00022737"/>
    </source>
</evidence>
<keyword evidence="2" id="KW-0479">Metal-binding</keyword>
<keyword evidence="8" id="KW-0539">Nucleus</keyword>
<feature type="domain" description="B box-type" evidence="10">
    <location>
        <begin position="1"/>
        <end position="47"/>
    </location>
</feature>
<dbReference type="Gene3D" id="3.30.160.60">
    <property type="entry name" value="Classic Zinc Finger"/>
    <property type="match status" value="1"/>
</dbReference>
<name>A0A4D6LJV7_VIGUN</name>
<reference evidence="11 12" key="1">
    <citation type="submission" date="2019-04" db="EMBL/GenBank/DDBJ databases">
        <title>An improved genome assembly and genetic linkage map for asparagus bean, Vigna unguiculata ssp. sesquipedialis.</title>
        <authorList>
            <person name="Xia Q."/>
            <person name="Zhang R."/>
            <person name="Dong Y."/>
        </authorList>
    </citation>
    <scope>NUCLEOTIDE SEQUENCE [LARGE SCALE GENOMIC DNA]</scope>
    <source>
        <tissue evidence="11">Leaf</tissue>
    </source>
</reference>
<gene>
    <name evidence="11" type="ORF">DEO72_LG3g3166</name>
</gene>
<keyword evidence="5" id="KW-0862">Zinc</keyword>
<dbReference type="Gramene" id="Vigun11g179700.1.v1.2">
    <property type="protein sequence ID" value="Vigun11g179700.1.v1.2"/>
    <property type="gene ID" value="Vigun11g179700.v1.2"/>
</dbReference>
<evidence type="ECO:0000256" key="7">
    <source>
        <dbReference type="ARBA" id="ARBA00023163"/>
    </source>
</evidence>
<dbReference type="EMBL" id="CP039347">
    <property type="protein sequence ID" value="QCD88616.1"/>
    <property type="molecule type" value="Genomic_DNA"/>
</dbReference>
<dbReference type="OrthoDB" id="153872at2759"/>
<protein>
    <submittedName>
        <fullName evidence="11">Zinc finger protein CONSTANS</fullName>
    </submittedName>
</protein>
<dbReference type="InterPro" id="IPR049808">
    <property type="entry name" value="CONSTANS-like_Bbox1"/>
</dbReference>
<evidence type="ECO:0000256" key="9">
    <source>
        <dbReference type="PROSITE-ProRule" id="PRU00024"/>
    </source>
</evidence>
<proteinExistence type="predicted"/>
<dbReference type="GO" id="GO:0006355">
    <property type="term" value="P:regulation of DNA-templated transcription"/>
    <property type="evidence" value="ECO:0007669"/>
    <property type="project" value="TreeGrafter"/>
</dbReference>
<feature type="domain" description="B box-type" evidence="10">
    <location>
        <begin position="54"/>
        <end position="101"/>
    </location>
</feature>
<dbReference type="InterPro" id="IPR051979">
    <property type="entry name" value="B-box_zinc_finger"/>
</dbReference>
<keyword evidence="7" id="KW-0804">Transcription</keyword>
<dbReference type="GO" id="GO:0005634">
    <property type="term" value="C:nucleus"/>
    <property type="evidence" value="ECO:0007669"/>
    <property type="project" value="UniProtKB-SubCell"/>
</dbReference>
<evidence type="ECO:0000256" key="8">
    <source>
        <dbReference type="ARBA" id="ARBA00023242"/>
    </source>
</evidence>
<evidence type="ECO:0000256" key="2">
    <source>
        <dbReference type="ARBA" id="ARBA00022723"/>
    </source>
</evidence>
<evidence type="ECO:0000313" key="12">
    <source>
        <dbReference type="Proteomes" id="UP000501690"/>
    </source>
</evidence>
<comment type="subcellular location">
    <subcellularLocation>
        <location evidence="1">Nucleus</location>
    </subcellularLocation>
</comment>
<evidence type="ECO:0000259" key="10">
    <source>
        <dbReference type="PROSITE" id="PS50119"/>
    </source>
</evidence>
<sequence>MKIQCDVCHKEVASLFCPSDEAALCHACDRTIHHANKLADKHKRLSLSNPTSKSTTTLCDICHEKRAYVFCREDRALLCRQCDVSIHDVNEHTKTHDRFLLTGIKLEEKTRTTVSNENIGSFGSSRTLCDTSSVSTSSISEYLIQTIPGYCMEDLLDASFATSNAFSKDYEFPNEDVQVSMCSIPLQSQFSSGSNLCPQFDSLVGVIEMPKAKAGEGYSNWVHDSDYAAYKVPSITHPLVKKSKRSR</sequence>
<keyword evidence="3" id="KW-0677">Repeat</keyword>
<accession>A0A4D6LJV7</accession>
<dbReference type="PANTHER" id="PTHR31832:SF84">
    <property type="entry name" value="TRANSCRIPTION FACTOR INTERACTOR AND REGULATOR ZNF-B FAMILY-RELATED"/>
    <property type="match status" value="1"/>
</dbReference>
<dbReference type="PANTHER" id="PTHR31832">
    <property type="entry name" value="B-BOX ZINC FINGER PROTEIN 22"/>
    <property type="match status" value="1"/>
</dbReference>
<organism evidence="11 12">
    <name type="scientific">Vigna unguiculata</name>
    <name type="common">Cowpea</name>
    <dbReference type="NCBI Taxonomy" id="3917"/>
    <lineage>
        <taxon>Eukaryota</taxon>
        <taxon>Viridiplantae</taxon>
        <taxon>Streptophyta</taxon>
        <taxon>Embryophyta</taxon>
        <taxon>Tracheophyta</taxon>
        <taxon>Spermatophyta</taxon>
        <taxon>Magnoliopsida</taxon>
        <taxon>eudicotyledons</taxon>
        <taxon>Gunneridae</taxon>
        <taxon>Pentapetalae</taxon>
        <taxon>rosids</taxon>
        <taxon>fabids</taxon>
        <taxon>Fabales</taxon>
        <taxon>Fabaceae</taxon>
        <taxon>Papilionoideae</taxon>
        <taxon>50 kb inversion clade</taxon>
        <taxon>NPAAA clade</taxon>
        <taxon>indigoferoid/millettioid clade</taxon>
        <taxon>Phaseoleae</taxon>
        <taxon>Vigna</taxon>
    </lineage>
</organism>
<dbReference type="Pfam" id="PF00643">
    <property type="entry name" value="zf-B_box"/>
    <property type="match status" value="2"/>
</dbReference>
<evidence type="ECO:0000256" key="4">
    <source>
        <dbReference type="ARBA" id="ARBA00022771"/>
    </source>
</evidence>
<keyword evidence="12" id="KW-1185">Reference proteome</keyword>
<keyword evidence="6" id="KW-0805">Transcription regulation</keyword>
<dbReference type="PROSITE" id="PS50119">
    <property type="entry name" value="ZF_BBOX"/>
    <property type="match status" value="2"/>
</dbReference>
<evidence type="ECO:0000313" key="11">
    <source>
        <dbReference type="EMBL" id="QCD88616.1"/>
    </source>
</evidence>
<dbReference type="GO" id="GO:0009640">
    <property type="term" value="P:photomorphogenesis"/>
    <property type="evidence" value="ECO:0007669"/>
    <property type="project" value="TreeGrafter"/>
</dbReference>
<evidence type="ECO:0000256" key="6">
    <source>
        <dbReference type="ARBA" id="ARBA00023015"/>
    </source>
</evidence>
<dbReference type="InterPro" id="IPR000315">
    <property type="entry name" value="Znf_B-box"/>
</dbReference>
<dbReference type="Proteomes" id="UP000501690">
    <property type="component" value="Linkage Group LG3"/>
</dbReference>
<evidence type="ECO:0000256" key="1">
    <source>
        <dbReference type="ARBA" id="ARBA00004123"/>
    </source>
</evidence>
<dbReference type="SMART" id="SM00336">
    <property type="entry name" value="BBOX"/>
    <property type="match status" value="2"/>
</dbReference>
<dbReference type="GO" id="GO:0008270">
    <property type="term" value="F:zinc ion binding"/>
    <property type="evidence" value="ECO:0007669"/>
    <property type="project" value="UniProtKB-KW"/>
</dbReference>
<dbReference type="CDD" id="cd19821">
    <property type="entry name" value="Bbox1_BBX-like"/>
    <property type="match status" value="2"/>
</dbReference>
<keyword evidence="4 9" id="KW-0863">Zinc-finger</keyword>